<proteinExistence type="predicted"/>
<dbReference type="RefSeq" id="WP_171656120.1">
    <property type="nucleotide sequence ID" value="NZ_WHOD01000126.1"/>
</dbReference>
<dbReference type="EMBL" id="WHOD01000126">
    <property type="protein sequence ID" value="NOU97862.1"/>
    <property type="molecule type" value="Genomic_DNA"/>
</dbReference>
<name>A0A972H1S1_9BACL</name>
<protein>
    <submittedName>
        <fullName evidence="2">DinB family protein</fullName>
    </submittedName>
</protein>
<feature type="domain" description="DinB-like" evidence="1">
    <location>
        <begin position="21"/>
        <end position="145"/>
    </location>
</feature>
<evidence type="ECO:0000313" key="3">
    <source>
        <dbReference type="Proteomes" id="UP000641588"/>
    </source>
</evidence>
<dbReference type="InterPro" id="IPR034660">
    <property type="entry name" value="DinB/YfiT-like"/>
</dbReference>
<dbReference type="Gene3D" id="1.20.120.450">
    <property type="entry name" value="dinb family like domain"/>
    <property type="match status" value="1"/>
</dbReference>
<dbReference type="InterPro" id="IPR024775">
    <property type="entry name" value="DinB-like"/>
</dbReference>
<dbReference type="AlphaFoldDB" id="A0A972H1S1"/>
<evidence type="ECO:0000259" key="1">
    <source>
        <dbReference type="Pfam" id="PF12867"/>
    </source>
</evidence>
<sequence length="155" mass="18225">MSNKTALNYGQTAEEILKYKEFDEQRLLEPISEGKWSVKEIIGHLYYWDKFILEKHVPFMNDGTNLNAFPNHDLHNREAIEYISFFITTGSLIDEFVLNRRLLIETISGIDSNVKFTIGSGKRQFTVDKYLKIFIDHDIHHLKQMNERLSSLNMI</sequence>
<accession>A0A972H1S1</accession>
<keyword evidence="3" id="KW-1185">Reference proteome</keyword>
<dbReference type="Proteomes" id="UP000641588">
    <property type="component" value="Unassembled WGS sequence"/>
</dbReference>
<comment type="caution">
    <text evidence="2">The sequence shown here is derived from an EMBL/GenBank/DDBJ whole genome shotgun (WGS) entry which is preliminary data.</text>
</comment>
<dbReference type="Pfam" id="PF12867">
    <property type="entry name" value="DinB_2"/>
    <property type="match status" value="1"/>
</dbReference>
<gene>
    <name evidence="2" type="ORF">GC093_32230</name>
</gene>
<dbReference type="SUPFAM" id="SSF109854">
    <property type="entry name" value="DinB/YfiT-like putative metalloenzymes"/>
    <property type="match status" value="1"/>
</dbReference>
<evidence type="ECO:0000313" key="2">
    <source>
        <dbReference type="EMBL" id="NOU97862.1"/>
    </source>
</evidence>
<organism evidence="2 3">
    <name type="scientific">Paenibacillus foliorum</name>
    <dbReference type="NCBI Taxonomy" id="2654974"/>
    <lineage>
        <taxon>Bacteria</taxon>
        <taxon>Bacillati</taxon>
        <taxon>Bacillota</taxon>
        <taxon>Bacilli</taxon>
        <taxon>Bacillales</taxon>
        <taxon>Paenibacillaceae</taxon>
        <taxon>Paenibacillus</taxon>
    </lineage>
</organism>
<reference evidence="2" key="1">
    <citation type="submission" date="2019-10" db="EMBL/GenBank/DDBJ databases">
        <title>Description of Paenibacillus glebae sp. nov.</title>
        <authorList>
            <person name="Carlier A."/>
            <person name="Qi S."/>
        </authorList>
    </citation>
    <scope>NUCLEOTIDE SEQUENCE</scope>
    <source>
        <strain evidence="2">LMG 31456</strain>
    </source>
</reference>